<comment type="caution">
    <text evidence="2">The sequence shown here is derived from an EMBL/GenBank/DDBJ whole genome shotgun (WGS) entry which is preliminary data.</text>
</comment>
<protein>
    <recommendedName>
        <fullName evidence="1">DUF4325 domain-containing protein</fullName>
    </recommendedName>
</protein>
<name>A0A1Y3PC33_9BACI</name>
<accession>A0A1Y3PC33</accession>
<reference evidence="3" key="1">
    <citation type="submission" date="2016-06" db="EMBL/GenBank/DDBJ databases">
        <authorList>
            <person name="Nascimento L."/>
            <person name="Pereira R.V."/>
            <person name="Martins L.F."/>
            <person name="Quaggio R.B."/>
            <person name="Silva A.M."/>
            <person name="Setubal J.C."/>
        </authorList>
    </citation>
    <scope>NUCLEOTIDE SEQUENCE [LARGE SCALE GENOMIC DNA]</scope>
</reference>
<evidence type="ECO:0000313" key="3">
    <source>
        <dbReference type="Proteomes" id="UP000196475"/>
    </source>
</evidence>
<evidence type="ECO:0000259" key="1">
    <source>
        <dbReference type="Pfam" id="PF14213"/>
    </source>
</evidence>
<dbReference type="InterPro" id="IPR036890">
    <property type="entry name" value="HATPase_C_sf"/>
</dbReference>
<dbReference type="Gene3D" id="3.30.565.10">
    <property type="entry name" value="Histidine kinase-like ATPase, C-terminal domain"/>
    <property type="match status" value="1"/>
</dbReference>
<dbReference type="Pfam" id="PF14213">
    <property type="entry name" value="DUF4325"/>
    <property type="match status" value="1"/>
</dbReference>
<dbReference type="EMBL" id="LZRT01000118">
    <property type="protein sequence ID" value="OUM84883.1"/>
    <property type="molecule type" value="Genomic_DNA"/>
</dbReference>
<dbReference type="AlphaFoldDB" id="A0A1Y3PC33"/>
<evidence type="ECO:0000313" key="2">
    <source>
        <dbReference type="EMBL" id="OUM84883.1"/>
    </source>
</evidence>
<dbReference type="Proteomes" id="UP000196475">
    <property type="component" value="Unassembled WGS sequence"/>
</dbReference>
<feature type="domain" description="DUF4325" evidence="1">
    <location>
        <begin position="329"/>
        <end position="389"/>
    </location>
</feature>
<dbReference type="SUPFAM" id="SSF55874">
    <property type="entry name" value="ATPase domain of HSP90 chaperone/DNA topoisomerase II/histidine kinase"/>
    <property type="match status" value="1"/>
</dbReference>
<proteinExistence type="predicted"/>
<gene>
    <name evidence="2" type="ORF">BAA01_06635</name>
</gene>
<sequence length="422" mass="47721">MGTHLVWNFKNKIYVATDRLNWGTYNHINRVLYGAINYNNQNSIILDLSNIRRVYPNGIVPTICEVNRLKRLGINFQLIPPKDEDTRNYCEELGWFHYLSPDEYPLKDNRYQNFSLHRFNNVDELNEVINGVLDVCLKHLIFETGALQAFEWTINEIAGNVLVHSGIEEGFIQVLVDRAHNKLNFIVCDFGVGIPYNIKNAFPEIKSDKMAIEHAIKKGVTSNPEHGQGNGLAGSVAIAIASNSSLFITSKGGRIKVLDGRVKSEKQFPPFEGTSVEMQFNTQIAIDLPRTLWGHKPVSYLELKYENEMGSLVFKLKEHSKNFGNRPTGARLRTLIYNLLLQNAGHEVVVDFEDVPLIASSFADELFGKLAAELGIIDFSKLIKIININAVCKEIIDQAIMQRIVQNYGARHVTILDDIPPK</sequence>
<organism evidence="2 3">
    <name type="scientific">Bacillus thermozeamaize</name>
    <dbReference type="NCBI Taxonomy" id="230954"/>
    <lineage>
        <taxon>Bacteria</taxon>
        <taxon>Bacillati</taxon>
        <taxon>Bacillota</taxon>
        <taxon>Bacilli</taxon>
        <taxon>Bacillales</taxon>
        <taxon>Bacillaceae</taxon>
        <taxon>Bacillus</taxon>
    </lineage>
</organism>
<dbReference type="InterPro" id="IPR025474">
    <property type="entry name" value="DUF4325"/>
</dbReference>